<dbReference type="Gene3D" id="1.10.260.40">
    <property type="entry name" value="lambda repressor-like DNA-binding domains"/>
    <property type="match status" value="1"/>
</dbReference>
<feature type="domain" description="HTH cro/C1-type" evidence="1">
    <location>
        <begin position="26"/>
        <end position="70"/>
    </location>
</feature>
<dbReference type="InterPro" id="IPR001387">
    <property type="entry name" value="Cro/C1-type_HTH"/>
</dbReference>
<dbReference type="InterPro" id="IPR010982">
    <property type="entry name" value="Lambda_DNA-bd_dom_sf"/>
</dbReference>
<evidence type="ECO:0000313" key="2">
    <source>
        <dbReference type="EMBL" id="SEB43147.1"/>
    </source>
</evidence>
<dbReference type="Pfam" id="PF08667">
    <property type="entry name" value="BetR"/>
    <property type="match status" value="1"/>
</dbReference>
<proteinExistence type="predicted"/>
<name>A0A1H4JAG3_9PSEU</name>
<dbReference type="SUPFAM" id="SSF47413">
    <property type="entry name" value="lambda repressor-like DNA-binding domains"/>
    <property type="match status" value="1"/>
</dbReference>
<dbReference type="EMBL" id="FNSO01000003">
    <property type="protein sequence ID" value="SEB43147.1"/>
    <property type="molecule type" value="Genomic_DNA"/>
</dbReference>
<dbReference type="RefSeq" id="WP_167384511.1">
    <property type="nucleotide sequence ID" value="NZ_FNSO01000003.1"/>
</dbReference>
<evidence type="ECO:0000259" key="1">
    <source>
        <dbReference type="PROSITE" id="PS50943"/>
    </source>
</evidence>
<dbReference type="CDD" id="cd00093">
    <property type="entry name" value="HTH_XRE"/>
    <property type="match status" value="1"/>
</dbReference>
<sequence>MTEVGGLQEHVTRNVRVLMAIGEIRTQVQLAAALGLDRTTLAGRFSGKAGWKLEELADLGRVFNVTPAALLGDTAQLVGAVGPAKAAGGSGGSSPTGP</sequence>
<keyword evidence="3" id="KW-1185">Reference proteome</keyword>
<dbReference type="Proteomes" id="UP000199622">
    <property type="component" value="Unassembled WGS sequence"/>
</dbReference>
<reference evidence="3" key="1">
    <citation type="submission" date="2016-10" db="EMBL/GenBank/DDBJ databases">
        <authorList>
            <person name="Varghese N."/>
            <person name="Submissions S."/>
        </authorList>
    </citation>
    <scope>NUCLEOTIDE SEQUENCE [LARGE SCALE GENOMIC DNA]</scope>
    <source>
        <strain evidence="3">DSM 44544</strain>
    </source>
</reference>
<keyword evidence="2" id="KW-0238">DNA-binding</keyword>
<dbReference type="GO" id="GO:0003677">
    <property type="term" value="F:DNA binding"/>
    <property type="evidence" value="ECO:0007669"/>
    <property type="project" value="UniProtKB-KW"/>
</dbReference>
<dbReference type="PROSITE" id="PS50943">
    <property type="entry name" value="HTH_CROC1"/>
    <property type="match status" value="1"/>
</dbReference>
<accession>A0A1H4JAG3</accession>
<evidence type="ECO:0000313" key="3">
    <source>
        <dbReference type="Proteomes" id="UP000199622"/>
    </source>
</evidence>
<dbReference type="AlphaFoldDB" id="A0A1H4JAG3"/>
<dbReference type="InterPro" id="IPR013975">
    <property type="entry name" value="Tscrpt_reg_BetR_N"/>
</dbReference>
<gene>
    <name evidence="2" type="ORF">SAMN04489727_1687</name>
</gene>
<protein>
    <submittedName>
        <fullName evidence="2">Cro/C1-type HTH DNA-binding domain-containing protein</fullName>
    </submittedName>
</protein>
<organism evidence="2 3">
    <name type="scientific">Amycolatopsis tolypomycina</name>
    <dbReference type="NCBI Taxonomy" id="208445"/>
    <lineage>
        <taxon>Bacteria</taxon>
        <taxon>Bacillati</taxon>
        <taxon>Actinomycetota</taxon>
        <taxon>Actinomycetes</taxon>
        <taxon>Pseudonocardiales</taxon>
        <taxon>Pseudonocardiaceae</taxon>
        <taxon>Amycolatopsis</taxon>
    </lineage>
</organism>